<evidence type="ECO:0000313" key="2">
    <source>
        <dbReference type="EMBL" id="KAF0045164.1"/>
    </source>
</evidence>
<proteinExistence type="predicted"/>
<sequence length="129" mass="14632">MEAANAEEIHLRHVETDVLIPKMMREKAKELCAERVEEFVQSLQGPRVLRAVQAGVHPRETGIRKDRHPFEEQETKTPNKHVVNTTHDAQTTPFLLKGQTTEHEAPNQNQSLHKVLNTMDTCSTGGVYN</sequence>
<evidence type="ECO:0000256" key="1">
    <source>
        <dbReference type="SAM" id="MobiDB-lite"/>
    </source>
</evidence>
<protein>
    <submittedName>
        <fullName evidence="2">Uncharacterized protein</fullName>
    </submittedName>
</protein>
<evidence type="ECO:0000313" key="3">
    <source>
        <dbReference type="Proteomes" id="UP000438429"/>
    </source>
</evidence>
<reference evidence="2 3" key="1">
    <citation type="submission" date="2019-06" db="EMBL/GenBank/DDBJ databases">
        <title>Draft genomes of female and male turbot (Scophthalmus maximus).</title>
        <authorList>
            <person name="Xu H."/>
            <person name="Xu X.-W."/>
            <person name="Shao C."/>
            <person name="Chen S."/>
        </authorList>
    </citation>
    <scope>NUCLEOTIDE SEQUENCE [LARGE SCALE GENOMIC DNA]</scope>
    <source>
        <strain evidence="2">Ysfricsl-2016a</strain>
        <tissue evidence="2">Blood</tissue>
    </source>
</reference>
<feature type="region of interest" description="Disordered" evidence="1">
    <location>
        <begin position="58"/>
        <end position="86"/>
    </location>
</feature>
<name>A0A6A4TPM2_SCOMX</name>
<gene>
    <name evidence="2" type="ORF">F2P81_001693</name>
</gene>
<dbReference type="Proteomes" id="UP000438429">
    <property type="component" value="Unassembled WGS sequence"/>
</dbReference>
<organism evidence="2 3">
    <name type="scientific">Scophthalmus maximus</name>
    <name type="common">Turbot</name>
    <name type="synonym">Psetta maxima</name>
    <dbReference type="NCBI Taxonomy" id="52904"/>
    <lineage>
        <taxon>Eukaryota</taxon>
        <taxon>Metazoa</taxon>
        <taxon>Chordata</taxon>
        <taxon>Craniata</taxon>
        <taxon>Vertebrata</taxon>
        <taxon>Euteleostomi</taxon>
        <taxon>Actinopterygii</taxon>
        <taxon>Neopterygii</taxon>
        <taxon>Teleostei</taxon>
        <taxon>Neoteleostei</taxon>
        <taxon>Acanthomorphata</taxon>
        <taxon>Carangaria</taxon>
        <taxon>Pleuronectiformes</taxon>
        <taxon>Pleuronectoidei</taxon>
        <taxon>Scophthalmidae</taxon>
        <taxon>Scophthalmus</taxon>
    </lineage>
</organism>
<comment type="caution">
    <text evidence="2">The sequence shown here is derived from an EMBL/GenBank/DDBJ whole genome shotgun (WGS) entry which is preliminary data.</text>
</comment>
<accession>A0A6A4TPM2</accession>
<dbReference type="AlphaFoldDB" id="A0A6A4TPM2"/>
<dbReference type="EMBL" id="VEVO01000002">
    <property type="protein sequence ID" value="KAF0045164.1"/>
    <property type="molecule type" value="Genomic_DNA"/>
</dbReference>
<feature type="compositionally biased region" description="Basic and acidic residues" evidence="1">
    <location>
        <begin position="58"/>
        <end position="77"/>
    </location>
</feature>